<evidence type="ECO:0000313" key="2">
    <source>
        <dbReference type="EMBL" id="GAA2732417.1"/>
    </source>
</evidence>
<evidence type="ECO:0000256" key="1">
    <source>
        <dbReference type="SAM" id="SignalP"/>
    </source>
</evidence>
<dbReference type="Proteomes" id="UP001501326">
    <property type="component" value="Unassembled WGS sequence"/>
</dbReference>
<dbReference type="EMBL" id="BAAARN010000001">
    <property type="protein sequence ID" value="GAA2732417.1"/>
    <property type="molecule type" value="Genomic_DNA"/>
</dbReference>
<accession>A0ABN3UGT3</accession>
<proteinExistence type="predicted"/>
<reference evidence="2 3" key="1">
    <citation type="journal article" date="2019" name="Int. J. Syst. Evol. Microbiol.">
        <title>The Global Catalogue of Microorganisms (GCM) 10K type strain sequencing project: providing services to taxonomists for standard genome sequencing and annotation.</title>
        <authorList>
            <consortium name="The Broad Institute Genomics Platform"/>
            <consortium name="The Broad Institute Genome Sequencing Center for Infectious Disease"/>
            <person name="Wu L."/>
            <person name="Ma J."/>
        </authorList>
    </citation>
    <scope>NUCLEOTIDE SEQUENCE [LARGE SCALE GENOMIC DNA]</scope>
    <source>
        <strain evidence="2 3">JCM 16378</strain>
    </source>
</reference>
<protein>
    <recommendedName>
        <fullName evidence="4">SGNH hydrolase-type esterase domain-containing protein</fullName>
    </recommendedName>
</protein>
<dbReference type="InterPro" id="IPR036514">
    <property type="entry name" value="SGNH_hydro_sf"/>
</dbReference>
<keyword evidence="1" id="KW-0732">Signal</keyword>
<feature type="signal peptide" evidence="1">
    <location>
        <begin position="1"/>
        <end position="17"/>
    </location>
</feature>
<evidence type="ECO:0008006" key="4">
    <source>
        <dbReference type="Google" id="ProtNLM"/>
    </source>
</evidence>
<comment type="caution">
    <text evidence="2">The sequence shown here is derived from an EMBL/GenBank/DDBJ whole genome shotgun (WGS) entry which is preliminary data.</text>
</comment>
<name>A0ABN3UGT3_9MICO</name>
<dbReference type="Gene3D" id="3.40.50.1110">
    <property type="entry name" value="SGNH hydrolase"/>
    <property type="match status" value="1"/>
</dbReference>
<keyword evidence="3" id="KW-1185">Reference proteome</keyword>
<organism evidence="2 3">
    <name type="scientific">Pedococcus aerophilus</name>
    <dbReference type="NCBI Taxonomy" id="436356"/>
    <lineage>
        <taxon>Bacteria</taxon>
        <taxon>Bacillati</taxon>
        <taxon>Actinomycetota</taxon>
        <taxon>Actinomycetes</taxon>
        <taxon>Micrococcales</taxon>
        <taxon>Intrasporangiaceae</taxon>
        <taxon>Pedococcus</taxon>
    </lineage>
</organism>
<evidence type="ECO:0000313" key="3">
    <source>
        <dbReference type="Proteomes" id="UP001501326"/>
    </source>
</evidence>
<gene>
    <name evidence="2" type="ORF">GCM10009867_08240</name>
</gene>
<dbReference type="SUPFAM" id="SSF52266">
    <property type="entry name" value="SGNH hydrolase"/>
    <property type="match status" value="1"/>
</dbReference>
<sequence length="295" mass="30231">MVLVVSCAVALVACAHGTPVVTDRGARPTVTTASVQPAGTSTGDPAHPVGVVAIGHSGLTGFRSDPANPEDNALANSWATGTNPVVDSVFARLRRALPETGDHVANTARNGARADGLTYQAQDALRIVPTPRLALVQIMDNDIRCDGTDPDHFAEFRAAVREAVAVLVTSSPRVTVVLVGGAGRPARYAAAIASLPTTPPDLVGSGPCALFSANRVVNPSEVARLTGLMDAYEAELARACAGIPQCHTDGGAAARVKDSLDGLGSDLGHQSVLGHQRTARAVWPEVARLLGLPAG</sequence>
<feature type="chain" id="PRO_5046805583" description="SGNH hydrolase-type esterase domain-containing protein" evidence="1">
    <location>
        <begin position="18"/>
        <end position="295"/>
    </location>
</feature>